<dbReference type="Proteomes" id="UP000095280">
    <property type="component" value="Unplaced"/>
</dbReference>
<sequence>MKNLCDEAGSAASSAALLELESALQCCSLSTNGAYLVTYSEVRDDCSIIRRQLVSGQLVHRWQSCLRSGEVLVQLMHKSDKAFLSAHGCPLLPLQEGAENLDWCSLRSRFLGNWCNILNVMRYMQRKCPGLSLQCLGAGTGEAIVDGLDAKRSQKLMLASVAQCLALLYWEKILAQPQQSGTEEQGCRMQQQQQQQQQQPNHYTQYQHSLDFNNNAGQAATQRQQGSSQPKRRRQLQPKIDRLKDGARVTCVYDTTTEESAAAAKSVVAGVAVASGAKPQTGGSTASAAGGAHGDCSVVANSFACP</sequence>
<feature type="region of interest" description="Disordered" evidence="1">
    <location>
        <begin position="217"/>
        <end position="240"/>
    </location>
</feature>
<protein>
    <submittedName>
        <fullName evidence="3">RUN domain-containing protein</fullName>
    </submittedName>
</protein>
<evidence type="ECO:0000256" key="1">
    <source>
        <dbReference type="SAM" id="MobiDB-lite"/>
    </source>
</evidence>
<accession>A0A1I8I2V3</accession>
<name>A0A1I8I2V3_9PLAT</name>
<keyword evidence="2" id="KW-1185">Reference proteome</keyword>
<reference evidence="3" key="1">
    <citation type="submission" date="2016-11" db="UniProtKB">
        <authorList>
            <consortium name="WormBaseParasite"/>
        </authorList>
    </citation>
    <scope>IDENTIFICATION</scope>
</reference>
<evidence type="ECO:0000313" key="3">
    <source>
        <dbReference type="WBParaSite" id="maker-uti_cns_0009491-snap-gene-0.4-mRNA-1"/>
    </source>
</evidence>
<evidence type="ECO:0000313" key="2">
    <source>
        <dbReference type="Proteomes" id="UP000095280"/>
    </source>
</evidence>
<organism evidence="2 3">
    <name type="scientific">Macrostomum lignano</name>
    <dbReference type="NCBI Taxonomy" id="282301"/>
    <lineage>
        <taxon>Eukaryota</taxon>
        <taxon>Metazoa</taxon>
        <taxon>Spiralia</taxon>
        <taxon>Lophotrochozoa</taxon>
        <taxon>Platyhelminthes</taxon>
        <taxon>Rhabditophora</taxon>
        <taxon>Macrostomorpha</taxon>
        <taxon>Macrostomida</taxon>
        <taxon>Macrostomidae</taxon>
        <taxon>Macrostomum</taxon>
    </lineage>
</organism>
<dbReference type="AlphaFoldDB" id="A0A1I8I2V3"/>
<dbReference type="WBParaSite" id="maker-uti_cns_0009491-snap-gene-0.4-mRNA-1">
    <property type="protein sequence ID" value="maker-uti_cns_0009491-snap-gene-0.4-mRNA-1"/>
    <property type="gene ID" value="maker-uti_cns_0009491-snap-gene-0.4"/>
</dbReference>
<feature type="compositionally biased region" description="Polar residues" evidence="1">
    <location>
        <begin position="217"/>
        <end position="229"/>
    </location>
</feature>
<proteinExistence type="predicted"/>